<dbReference type="AlphaFoldDB" id="A0A2T1E291"/>
<organism evidence="3 4">
    <name type="scientific">Stenomitos frigidus ULC18</name>
    <dbReference type="NCBI Taxonomy" id="2107698"/>
    <lineage>
        <taxon>Bacteria</taxon>
        <taxon>Bacillati</taxon>
        <taxon>Cyanobacteriota</taxon>
        <taxon>Cyanophyceae</taxon>
        <taxon>Leptolyngbyales</taxon>
        <taxon>Leptolyngbyaceae</taxon>
        <taxon>Stenomitos</taxon>
    </lineage>
</organism>
<dbReference type="InterPro" id="IPR011335">
    <property type="entry name" value="Restrct_endonuc-II-like"/>
</dbReference>
<dbReference type="RefSeq" id="WP_106257778.1">
    <property type="nucleotide sequence ID" value="NZ_CAWNSW010000139.1"/>
</dbReference>
<feature type="domain" description="Putative restriction endonuclease" evidence="2">
    <location>
        <begin position="36"/>
        <end position="148"/>
    </location>
</feature>
<dbReference type="InterPro" id="IPR012296">
    <property type="entry name" value="Nuclease_put_TT1808"/>
</dbReference>
<proteinExistence type="predicted"/>
<evidence type="ECO:0000259" key="2">
    <source>
        <dbReference type="Pfam" id="PF05685"/>
    </source>
</evidence>
<dbReference type="InterPro" id="IPR008538">
    <property type="entry name" value="Uma2"/>
</dbReference>
<dbReference type="SUPFAM" id="SSF52980">
    <property type="entry name" value="Restriction endonuclease-like"/>
    <property type="match status" value="1"/>
</dbReference>
<dbReference type="CDD" id="cd06260">
    <property type="entry name" value="DUF820-like"/>
    <property type="match status" value="1"/>
</dbReference>
<feature type="compositionally biased region" description="Basic and acidic residues" evidence="1">
    <location>
        <begin position="188"/>
        <end position="226"/>
    </location>
</feature>
<name>A0A2T1E291_9CYAN</name>
<protein>
    <recommendedName>
        <fullName evidence="2">Putative restriction endonuclease domain-containing protein</fullName>
    </recommendedName>
</protein>
<dbReference type="PANTHER" id="PTHR33352">
    <property type="entry name" value="SLR1095 PROTEIN"/>
    <property type="match status" value="1"/>
</dbReference>
<reference evidence="4" key="1">
    <citation type="submission" date="2018-02" db="EMBL/GenBank/DDBJ databases">
        <authorList>
            <person name="Moore K."/>
            <person name="Momper L."/>
        </authorList>
    </citation>
    <scope>NUCLEOTIDE SEQUENCE [LARGE SCALE GENOMIC DNA]</scope>
    <source>
        <strain evidence="4">ULC18</strain>
    </source>
</reference>
<accession>A0A2T1E291</accession>
<reference evidence="3 4" key="2">
    <citation type="submission" date="2018-03" db="EMBL/GenBank/DDBJ databases">
        <title>The ancient ancestry and fast evolution of plastids.</title>
        <authorList>
            <person name="Moore K.R."/>
            <person name="Magnabosco C."/>
            <person name="Momper L."/>
            <person name="Gold D.A."/>
            <person name="Bosak T."/>
            <person name="Fournier G.P."/>
        </authorList>
    </citation>
    <scope>NUCLEOTIDE SEQUENCE [LARGE SCALE GENOMIC DNA]</scope>
    <source>
        <strain evidence="3 4">ULC18</strain>
    </source>
</reference>
<dbReference type="OrthoDB" id="450749at2"/>
<evidence type="ECO:0000256" key="1">
    <source>
        <dbReference type="SAM" id="MobiDB-lite"/>
    </source>
</evidence>
<feature type="region of interest" description="Disordered" evidence="1">
    <location>
        <begin position="188"/>
        <end position="243"/>
    </location>
</feature>
<comment type="caution">
    <text evidence="3">The sequence shown here is derived from an EMBL/GenBank/DDBJ whole genome shotgun (WGS) entry which is preliminary data.</text>
</comment>
<evidence type="ECO:0000313" key="4">
    <source>
        <dbReference type="Proteomes" id="UP000239576"/>
    </source>
</evidence>
<sequence length="243" mass="27928">MVTTSSPIIYPESDGLPMAENTVQFEWIVYIKKGLDWLFVDDPDVFVAGDLLWYPVEGDNKLRQAPDAMVVFDRPKGDRASYQQWLEADTPPHVVFEVIAPGHTIPEMTRKFQFYERYGVEEYYIYDPDRASLGGFLRQDGSLEAIESMEAWVSPRLNVCFGLTPEGDLVLIRPNGQPFETYEQIAERAEQERSRADHERQRADHERQRADAAERRAQQAEEEIKQLKAQLHALGHTPDDAKS</sequence>
<dbReference type="Pfam" id="PF05685">
    <property type="entry name" value="Uma2"/>
    <property type="match status" value="1"/>
</dbReference>
<evidence type="ECO:0000313" key="3">
    <source>
        <dbReference type="EMBL" id="PSB26865.1"/>
    </source>
</evidence>
<dbReference type="Proteomes" id="UP000239576">
    <property type="component" value="Unassembled WGS sequence"/>
</dbReference>
<dbReference type="PANTHER" id="PTHR33352:SF2">
    <property type="entry name" value="SLL0995 PROTEIN"/>
    <property type="match status" value="1"/>
</dbReference>
<gene>
    <name evidence="3" type="ORF">C7B82_18645</name>
</gene>
<dbReference type="Gene3D" id="3.90.1570.10">
    <property type="entry name" value="tt1808, chain A"/>
    <property type="match status" value="1"/>
</dbReference>
<keyword evidence="4" id="KW-1185">Reference proteome</keyword>
<dbReference type="EMBL" id="PVWK01000099">
    <property type="protein sequence ID" value="PSB26865.1"/>
    <property type="molecule type" value="Genomic_DNA"/>
</dbReference>